<evidence type="ECO:0000313" key="1">
    <source>
        <dbReference type="EMBL" id="EFJ11317.1"/>
    </source>
</evidence>
<name>D8SWL9_SELML</name>
<accession>D8SWL9</accession>
<evidence type="ECO:0000313" key="2">
    <source>
        <dbReference type="Proteomes" id="UP000001514"/>
    </source>
</evidence>
<dbReference type="eggNOG" id="KOG0291">
    <property type="taxonomic scope" value="Eukaryota"/>
</dbReference>
<sequence length="193" mass="21393">MSYSADGSLLLAGGTSEYICMYDAADQGLLRRLQISHNYSLDGVLDFLNSKRMTAADPIVLIDDYDRPVAMINSGNNGKPTQWTTLFLIPVDVEPEAINDALESKRYSRALMLALRLNKLLLIQKCVEAVAISGVVCNVSLSYLGDALAQYLEMTPHLEFLLELCIGRTIQSRNRELMSALKSLSCSNNRLQK</sequence>
<gene>
    <name evidence="1" type="ORF">SELMODRAFT_426519</name>
</gene>
<dbReference type="KEGG" id="smo:SELMODRAFT_426519"/>
<dbReference type="InParanoid" id="D8SWL9"/>
<reference evidence="1 2" key="1">
    <citation type="journal article" date="2011" name="Science">
        <title>The Selaginella genome identifies genetic changes associated with the evolution of vascular plants.</title>
        <authorList>
            <person name="Banks J.A."/>
            <person name="Nishiyama T."/>
            <person name="Hasebe M."/>
            <person name="Bowman J.L."/>
            <person name="Gribskov M."/>
            <person name="dePamphilis C."/>
            <person name="Albert V.A."/>
            <person name="Aono N."/>
            <person name="Aoyama T."/>
            <person name="Ambrose B.A."/>
            <person name="Ashton N.W."/>
            <person name="Axtell M.J."/>
            <person name="Barker E."/>
            <person name="Barker M.S."/>
            <person name="Bennetzen J.L."/>
            <person name="Bonawitz N.D."/>
            <person name="Chapple C."/>
            <person name="Cheng C."/>
            <person name="Correa L.G."/>
            <person name="Dacre M."/>
            <person name="DeBarry J."/>
            <person name="Dreyer I."/>
            <person name="Elias M."/>
            <person name="Engstrom E.M."/>
            <person name="Estelle M."/>
            <person name="Feng L."/>
            <person name="Finet C."/>
            <person name="Floyd S.K."/>
            <person name="Frommer W.B."/>
            <person name="Fujita T."/>
            <person name="Gramzow L."/>
            <person name="Gutensohn M."/>
            <person name="Harholt J."/>
            <person name="Hattori M."/>
            <person name="Heyl A."/>
            <person name="Hirai T."/>
            <person name="Hiwatashi Y."/>
            <person name="Ishikawa M."/>
            <person name="Iwata M."/>
            <person name="Karol K.G."/>
            <person name="Koehler B."/>
            <person name="Kolukisaoglu U."/>
            <person name="Kubo M."/>
            <person name="Kurata T."/>
            <person name="Lalonde S."/>
            <person name="Li K."/>
            <person name="Li Y."/>
            <person name="Litt A."/>
            <person name="Lyons E."/>
            <person name="Manning G."/>
            <person name="Maruyama T."/>
            <person name="Michael T.P."/>
            <person name="Mikami K."/>
            <person name="Miyazaki S."/>
            <person name="Morinaga S."/>
            <person name="Murata T."/>
            <person name="Mueller-Roeber B."/>
            <person name="Nelson D.R."/>
            <person name="Obara M."/>
            <person name="Oguri Y."/>
            <person name="Olmstead R.G."/>
            <person name="Onodera N."/>
            <person name="Petersen B.L."/>
            <person name="Pils B."/>
            <person name="Prigge M."/>
            <person name="Rensing S.A."/>
            <person name="Riano-Pachon D.M."/>
            <person name="Roberts A.W."/>
            <person name="Sato Y."/>
            <person name="Scheller H.V."/>
            <person name="Schulz B."/>
            <person name="Schulz C."/>
            <person name="Shakirov E.V."/>
            <person name="Shibagaki N."/>
            <person name="Shinohara N."/>
            <person name="Shippen D.E."/>
            <person name="Soerensen I."/>
            <person name="Sotooka R."/>
            <person name="Sugimoto N."/>
            <person name="Sugita M."/>
            <person name="Sumikawa N."/>
            <person name="Tanurdzic M."/>
            <person name="Theissen G."/>
            <person name="Ulvskov P."/>
            <person name="Wakazuki S."/>
            <person name="Weng J.K."/>
            <person name="Willats W.W."/>
            <person name="Wipf D."/>
            <person name="Wolf P.G."/>
            <person name="Yang L."/>
            <person name="Zimmer A.D."/>
            <person name="Zhu Q."/>
            <person name="Mitros T."/>
            <person name="Hellsten U."/>
            <person name="Loque D."/>
            <person name="Otillar R."/>
            <person name="Salamov A."/>
            <person name="Schmutz J."/>
            <person name="Shapiro H."/>
            <person name="Lindquist E."/>
            <person name="Lucas S."/>
            <person name="Rokhsar D."/>
            <person name="Grigoriev I.V."/>
        </authorList>
    </citation>
    <scope>NUCLEOTIDE SEQUENCE [LARGE SCALE GENOMIC DNA]</scope>
</reference>
<proteinExistence type="predicted"/>
<dbReference type="InterPro" id="IPR027145">
    <property type="entry name" value="PWP2"/>
</dbReference>
<dbReference type="HOGENOM" id="CLU_094767_0_0_1"/>
<dbReference type="Proteomes" id="UP000001514">
    <property type="component" value="Unassembled WGS sequence"/>
</dbReference>
<dbReference type="PANTHER" id="PTHR19858">
    <property type="entry name" value="WD40 REPEAT PROTEIN"/>
    <property type="match status" value="1"/>
</dbReference>
<organism evidence="2">
    <name type="scientific">Selaginella moellendorffii</name>
    <name type="common">Spikemoss</name>
    <dbReference type="NCBI Taxonomy" id="88036"/>
    <lineage>
        <taxon>Eukaryota</taxon>
        <taxon>Viridiplantae</taxon>
        <taxon>Streptophyta</taxon>
        <taxon>Embryophyta</taxon>
        <taxon>Tracheophyta</taxon>
        <taxon>Lycopodiopsida</taxon>
        <taxon>Selaginellales</taxon>
        <taxon>Selaginellaceae</taxon>
        <taxon>Selaginella</taxon>
    </lineage>
</organism>
<protein>
    <submittedName>
        <fullName evidence="1">Uncharacterized protein</fullName>
    </submittedName>
</protein>
<dbReference type="EMBL" id="GL377648">
    <property type="protein sequence ID" value="EFJ11317.1"/>
    <property type="molecule type" value="Genomic_DNA"/>
</dbReference>
<dbReference type="Gramene" id="EFJ11317">
    <property type="protein sequence ID" value="EFJ11317"/>
    <property type="gene ID" value="SELMODRAFT_426519"/>
</dbReference>
<dbReference type="STRING" id="88036.D8SWL9"/>
<dbReference type="PANTHER" id="PTHR19858:SF0">
    <property type="entry name" value="PERIODIC TRYPTOPHAN PROTEIN 2 HOMOLOG"/>
    <property type="match status" value="1"/>
</dbReference>
<dbReference type="AlphaFoldDB" id="D8SWL9"/>
<keyword evidence="2" id="KW-1185">Reference proteome</keyword>